<feature type="domain" description="SAP" evidence="2">
    <location>
        <begin position="12"/>
        <end position="46"/>
    </location>
</feature>
<dbReference type="InterPro" id="IPR052055">
    <property type="entry name" value="Hepadnavirus_pol/RT"/>
</dbReference>
<evidence type="ECO:0000256" key="1">
    <source>
        <dbReference type="SAM" id="MobiDB-lite"/>
    </source>
</evidence>
<dbReference type="InterPro" id="IPR003034">
    <property type="entry name" value="SAP_dom"/>
</dbReference>
<gene>
    <name evidence="3" type="ORF">C2G38_2226322</name>
</gene>
<dbReference type="Proteomes" id="UP000266673">
    <property type="component" value="Unassembled WGS sequence"/>
</dbReference>
<accession>A0A397U6M1</accession>
<keyword evidence="4" id="KW-1185">Reference proteome</keyword>
<dbReference type="PANTHER" id="PTHR33050:SF7">
    <property type="entry name" value="RIBONUCLEASE H"/>
    <property type="match status" value="1"/>
</dbReference>
<evidence type="ECO:0000259" key="2">
    <source>
        <dbReference type="PROSITE" id="PS50800"/>
    </source>
</evidence>
<sequence length="691" mass="78508">MSTNCTMHAGSWTKLTLTELKDLCAACGLSVEGNKEELSERLHSYFDKRKDKGPEPSRKGALDEDSQEADNGIREEFASRFRGKKKEIEEGDSRFDKLIRMLPDSVKKEAVSVHDEVKSRAVTLRLADDRGWEAALQIVGKSDKMMEKYKDHIPYKRKRASPSSSDSEREYYKKSKKKRKEHRPYRVEIFMDPSTGRELSRAITAEALGTSSQIAPPRTQEPLASPKARNDYTRAGLVEKDISEGQILVVGKMQAVDVLDFWQHWYKLSVEQQFSGESGDETRVLVRSKTVFLVPKKGPKKWQMVIDLRERMVYNHVGPEGWLSPRDNVRVCAAFSWISNTEELVLLQSSSLWSLTSGMNLFQDYAGYNRDTVIKVELEKCRLVREMSKGQWIPSQQVKIFSLIIDTVKAQVIVPEGKIVEVKQLMLELVGKKKISARKLASVAGKIQSLNRAFAHAKISEQAREDAKWVAENLGKRNGCPAWKPSRVKQVIVNASMVGWSAVFGDRRAFRNWSSAKLHREITRLEVEAVGQCIEQRVQAAIQQIVKAQNINVTVPVITVTQTPTNVPSPTTIITTQTVIQSPSTNYFNDANAVNTLIAELVTIVISTIKKKPQYNYQYRTPTLPKQPINNPPAIPYVRPSVNLQRLPHQVIIDRDVQQRLNQGYRPPNLALPRPPLKPFELKKYIPKRRK</sequence>
<dbReference type="Gene3D" id="1.10.720.30">
    <property type="entry name" value="SAP domain"/>
    <property type="match status" value="1"/>
</dbReference>
<organism evidence="3 4">
    <name type="scientific">Gigaspora rosea</name>
    <dbReference type="NCBI Taxonomy" id="44941"/>
    <lineage>
        <taxon>Eukaryota</taxon>
        <taxon>Fungi</taxon>
        <taxon>Fungi incertae sedis</taxon>
        <taxon>Mucoromycota</taxon>
        <taxon>Glomeromycotina</taxon>
        <taxon>Glomeromycetes</taxon>
        <taxon>Diversisporales</taxon>
        <taxon>Gigasporaceae</taxon>
        <taxon>Gigaspora</taxon>
    </lineage>
</organism>
<dbReference type="SMART" id="SM00513">
    <property type="entry name" value="SAP"/>
    <property type="match status" value="1"/>
</dbReference>
<feature type="compositionally biased region" description="Basic and acidic residues" evidence="1">
    <location>
        <begin position="45"/>
        <end position="62"/>
    </location>
</feature>
<dbReference type="PROSITE" id="PS50800">
    <property type="entry name" value="SAP"/>
    <property type="match status" value="1"/>
</dbReference>
<dbReference type="AlphaFoldDB" id="A0A397U6M1"/>
<protein>
    <recommendedName>
        <fullName evidence="2">SAP domain-containing protein</fullName>
    </recommendedName>
</protein>
<evidence type="ECO:0000313" key="4">
    <source>
        <dbReference type="Proteomes" id="UP000266673"/>
    </source>
</evidence>
<dbReference type="Pfam" id="PF02037">
    <property type="entry name" value="SAP"/>
    <property type="match status" value="1"/>
</dbReference>
<feature type="region of interest" description="Disordered" evidence="1">
    <location>
        <begin position="45"/>
        <end position="76"/>
    </location>
</feature>
<feature type="compositionally biased region" description="Basic residues" evidence="1">
    <location>
        <begin position="174"/>
        <end position="183"/>
    </location>
</feature>
<comment type="caution">
    <text evidence="3">The sequence shown here is derived from an EMBL/GenBank/DDBJ whole genome shotgun (WGS) entry which is preliminary data.</text>
</comment>
<feature type="region of interest" description="Disordered" evidence="1">
    <location>
        <begin position="149"/>
        <end position="184"/>
    </location>
</feature>
<dbReference type="PANTHER" id="PTHR33050">
    <property type="entry name" value="REVERSE TRANSCRIPTASE DOMAIN-CONTAINING PROTEIN"/>
    <property type="match status" value="1"/>
</dbReference>
<dbReference type="EMBL" id="QKWP01002532">
    <property type="protein sequence ID" value="RIB02983.1"/>
    <property type="molecule type" value="Genomic_DNA"/>
</dbReference>
<dbReference type="InterPro" id="IPR036361">
    <property type="entry name" value="SAP_dom_sf"/>
</dbReference>
<reference evidence="3 4" key="1">
    <citation type="submission" date="2018-06" db="EMBL/GenBank/DDBJ databases">
        <title>Comparative genomics reveals the genomic features of Rhizophagus irregularis, R. cerebriforme, R. diaphanum and Gigaspora rosea, and their symbiotic lifestyle signature.</title>
        <authorList>
            <person name="Morin E."/>
            <person name="San Clemente H."/>
            <person name="Chen E.C.H."/>
            <person name="De La Providencia I."/>
            <person name="Hainaut M."/>
            <person name="Kuo A."/>
            <person name="Kohler A."/>
            <person name="Murat C."/>
            <person name="Tang N."/>
            <person name="Roy S."/>
            <person name="Loubradou J."/>
            <person name="Henrissat B."/>
            <person name="Grigoriev I.V."/>
            <person name="Corradi N."/>
            <person name="Roux C."/>
            <person name="Martin F.M."/>
        </authorList>
    </citation>
    <scope>NUCLEOTIDE SEQUENCE [LARGE SCALE GENOMIC DNA]</scope>
    <source>
        <strain evidence="3 4">DAOM 194757</strain>
    </source>
</reference>
<proteinExistence type="predicted"/>
<dbReference type="OrthoDB" id="6771932at2759"/>
<dbReference type="SUPFAM" id="SSF68906">
    <property type="entry name" value="SAP domain"/>
    <property type="match status" value="1"/>
</dbReference>
<name>A0A397U6M1_9GLOM</name>
<evidence type="ECO:0000313" key="3">
    <source>
        <dbReference type="EMBL" id="RIB02983.1"/>
    </source>
</evidence>